<accession>A0ABV7JL42</accession>
<proteinExistence type="predicted"/>
<protein>
    <submittedName>
        <fullName evidence="1">Uncharacterized protein</fullName>
    </submittedName>
</protein>
<evidence type="ECO:0000313" key="1">
    <source>
        <dbReference type="EMBL" id="MFC3197827.1"/>
    </source>
</evidence>
<sequence length="50" mass="5570">MMTYRHERNRTEDEVDGLAIPGLFADGAAAKRTKHRAAAPVLHSLRLDNP</sequence>
<evidence type="ECO:0000313" key="2">
    <source>
        <dbReference type="Proteomes" id="UP001595526"/>
    </source>
</evidence>
<organism evidence="1 2">
    <name type="scientific">Parapedobacter deserti</name>
    <dbReference type="NCBI Taxonomy" id="1912957"/>
    <lineage>
        <taxon>Bacteria</taxon>
        <taxon>Pseudomonadati</taxon>
        <taxon>Bacteroidota</taxon>
        <taxon>Sphingobacteriia</taxon>
        <taxon>Sphingobacteriales</taxon>
        <taxon>Sphingobacteriaceae</taxon>
        <taxon>Parapedobacter</taxon>
    </lineage>
</organism>
<gene>
    <name evidence="1" type="ORF">ACFOET_09405</name>
</gene>
<comment type="caution">
    <text evidence="1">The sequence shown here is derived from an EMBL/GenBank/DDBJ whole genome shotgun (WGS) entry which is preliminary data.</text>
</comment>
<reference evidence="2" key="1">
    <citation type="journal article" date="2019" name="Int. J. Syst. Evol. Microbiol.">
        <title>The Global Catalogue of Microorganisms (GCM) 10K type strain sequencing project: providing services to taxonomists for standard genome sequencing and annotation.</title>
        <authorList>
            <consortium name="The Broad Institute Genomics Platform"/>
            <consortium name="The Broad Institute Genome Sequencing Center for Infectious Disease"/>
            <person name="Wu L."/>
            <person name="Ma J."/>
        </authorList>
    </citation>
    <scope>NUCLEOTIDE SEQUENCE [LARGE SCALE GENOMIC DNA]</scope>
    <source>
        <strain evidence="2">KCTC 52416</strain>
    </source>
</reference>
<keyword evidence="2" id="KW-1185">Reference proteome</keyword>
<dbReference type="Proteomes" id="UP001595526">
    <property type="component" value="Unassembled WGS sequence"/>
</dbReference>
<name>A0ABV7JL42_9SPHI</name>
<dbReference type="EMBL" id="JBHRTA010000030">
    <property type="protein sequence ID" value="MFC3197827.1"/>
    <property type="molecule type" value="Genomic_DNA"/>
</dbReference>